<gene>
    <name evidence="1" type="ORF">CW895_14685</name>
</gene>
<proteinExistence type="predicted"/>
<dbReference type="Proteomes" id="UP000524387">
    <property type="component" value="Unassembled WGS sequence"/>
</dbReference>
<sequence length="66" mass="7597">MEEKKCLSEDMLFLFFDIKGDLTPADAMVINAESTTNIQHDCECVEGCQIKQLIQMKKQKIVEEDE</sequence>
<dbReference type="EMBL" id="AABEKN010000008">
    <property type="protein sequence ID" value="EAG9355037.1"/>
    <property type="molecule type" value="Genomic_DNA"/>
</dbReference>
<reference evidence="1 2" key="1">
    <citation type="submission" date="2019-04" db="EMBL/GenBank/DDBJ databases">
        <authorList>
            <consortium name="GenomeTrakr network: Whole genome sequencing for foodborne pathogen traceback"/>
        </authorList>
    </citation>
    <scope>NUCLEOTIDE SEQUENCE [LARGE SCALE GENOMIC DNA]</scope>
    <source>
        <strain evidence="1 2">CFSAN072502</strain>
    </source>
</reference>
<evidence type="ECO:0000313" key="1">
    <source>
        <dbReference type="EMBL" id="EAG9355037.1"/>
    </source>
</evidence>
<evidence type="ECO:0000313" key="2">
    <source>
        <dbReference type="Proteomes" id="UP000524387"/>
    </source>
</evidence>
<organism evidence="1 2">
    <name type="scientific">Listeria monocytogenes</name>
    <dbReference type="NCBI Taxonomy" id="1639"/>
    <lineage>
        <taxon>Bacteria</taxon>
        <taxon>Bacillati</taxon>
        <taxon>Bacillota</taxon>
        <taxon>Bacilli</taxon>
        <taxon>Bacillales</taxon>
        <taxon>Listeriaceae</taxon>
        <taxon>Listeria</taxon>
    </lineage>
</organism>
<name>A0A823J5W1_LISMN</name>
<comment type="caution">
    <text evidence="1">The sequence shown here is derived from an EMBL/GenBank/DDBJ whole genome shotgun (WGS) entry which is preliminary data.</text>
</comment>
<accession>A0A823J5W1</accession>
<dbReference type="RefSeq" id="WP_117114333.1">
    <property type="nucleotide sequence ID" value="NZ_CP090058.1"/>
</dbReference>
<dbReference type="AlphaFoldDB" id="A0A823J5W1"/>
<protein>
    <submittedName>
        <fullName evidence="1">Uncharacterized protein</fullName>
    </submittedName>
</protein>